<evidence type="ECO:0000256" key="3">
    <source>
        <dbReference type="ARBA" id="ARBA00022737"/>
    </source>
</evidence>
<feature type="non-terminal residue" evidence="8">
    <location>
        <position position="1"/>
    </location>
</feature>
<keyword evidence="4" id="KW-1133">Transmembrane helix</keyword>
<dbReference type="InterPro" id="IPR014743">
    <property type="entry name" value="Cl-channel_core"/>
</dbReference>
<dbReference type="GO" id="GO:0016020">
    <property type="term" value="C:membrane"/>
    <property type="evidence" value="ECO:0007669"/>
    <property type="project" value="UniProtKB-SubCell"/>
</dbReference>
<dbReference type="EMBL" id="GBEZ01018359">
    <property type="protein sequence ID" value="JAC68069.1"/>
    <property type="molecule type" value="Transcribed_RNA"/>
</dbReference>
<dbReference type="Pfam" id="PF00654">
    <property type="entry name" value="Voltage_CLC"/>
    <property type="match status" value="1"/>
</dbReference>
<keyword evidence="5" id="KW-0129">CBS domain</keyword>
<evidence type="ECO:0000256" key="1">
    <source>
        <dbReference type="ARBA" id="ARBA00004141"/>
    </source>
</evidence>
<dbReference type="PANTHER" id="PTHR11689">
    <property type="entry name" value="CHLORIDE CHANNEL PROTEIN CLC FAMILY MEMBER"/>
    <property type="match status" value="1"/>
</dbReference>
<evidence type="ECO:0000256" key="7">
    <source>
        <dbReference type="SAM" id="SignalP"/>
    </source>
</evidence>
<feature type="chain" id="PRO_5001610449" evidence="7">
    <location>
        <begin position="24"/>
        <end position="104"/>
    </location>
</feature>
<dbReference type="Gene3D" id="1.10.3080.10">
    <property type="entry name" value="Clc chloride channel"/>
    <property type="match status" value="1"/>
</dbReference>
<dbReference type="InterPro" id="IPR051280">
    <property type="entry name" value="Cl-channel/antiporter"/>
</dbReference>
<gene>
    <name evidence="8" type="ORF">TSPGSL018_9602</name>
</gene>
<feature type="signal peptide" evidence="7">
    <location>
        <begin position="1"/>
        <end position="23"/>
    </location>
</feature>
<evidence type="ECO:0000313" key="8">
    <source>
        <dbReference type="EMBL" id="JAC68069.1"/>
    </source>
</evidence>
<evidence type="ECO:0000256" key="6">
    <source>
        <dbReference type="ARBA" id="ARBA00023136"/>
    </source>
</evidence>
<keyword evidence="3" id="KW-0677">Repeat</keyword>
<dbReference type="InterPro" id="IPR001807">
    <property type="entry name" value="ClC"/>
</dbReference>
<evidence type="ECO:0000256" key="4">
    <source>
        <dbReference type="ARBA" id="ARBA00022989"/>
    </source>
</evidence>
<name>A0A061RBC6_9CHLO</name>
<proteinExistence type="predicted"/>
<keyword evidence="6" id="KW-0472">Membrane</keyword>
<reference evidence="8" key="1">
    <citation type="submission" date="2014-05" db="EMBL/GenBank/DDBJ databases">
        <title>The transcriptome of the halophilic microalga Tetraselmis sp. GSL018 isolated from the Great Salt Lake, Utah.</title>
        <authorList>
            <person name="Jinkerson R.E."/>
            <person name="D'Adamo S."/>
            <person name="Posewitz M.C."/>
        </authorList>
    </citation>
    <scope>NUCLEOTIDE SEQUENCE</scope>
    <source>
        <strain evidence="8">GSL018</strain>
    </source>
</reference>
<keyword evidence="2" id="KW-0812">Transmembrane</keyword>
<dbReference type="PRINTS" id="PR00762">
    <property type="entry name" value="CLCHANNEL"/>
</dbReference>
<protein>
    <submittedName>
        <fullName evidence="8">Chloride channel protein clc-b</fullName>
    </submittedName>
</protein>
<dbReference type="SUPFAM" id="SSF81340">
    <property type="entry name" value="Clc chloride channel"/>
    <property type="match status" value="1"/>
</dbReference>
<dbReference type="AlphaFoldDB" id="A0A061RBC6"/>
<keyword evidence="7" id="KW-0732">Signal</keyword>
<organism evidence="8">
    <name type="scientific">Tetraselmis sp. GSL018</name>
    <dbReference type="NCBI Taxonomy" id="582737"/>
    <lineage>
        <taxon>Eukaryota</taxon>
        <taxon>Viridiplantae</taxon>
        <taxon>Chlorophyta</taxon>
        <taxon>core chlorophytes</taxon>
        <taxon>Chlorodendrophyceae</taxon>
        <taxon>Chlorodendrales</taxon>
        <taxon>Chlorodendraceae</taxon>
        <taxon>Tetraselmis</taxon>
    </lineage>
</organism>
<comment type="subcellular location">
    <subcellularLocation>
        <location evidence="1">Membrane</location>
        <topology evidence="1">Multi-pass membrane protein</topology>
    </subcellularLocation>
</comment>
<sequence length="104" mass="10614">NSGMSLAFLFIPCLAVLVYPSVAGSGIPGVLAFLNGINVPTLLSPPVYLLKFVGSIFSVASGLALGPEGPAIHPHGGCLRFSILHLLVQGCDAAFARLSVGEPL</sequence>
<evidence type="ECO:0000256" key="2">
    <source>
        <dbReference type="ARBA" id="ARBA00022692"/>
    </source>
</evidence>
<evidence type="ECO:0000256" key="5">
    <source>
        <dbReference type="ARBA" id="ARBA00023122"/>
    </source>
</evidence>
<accession>A0A061RBC6</accession>
<dbReference type="GO" id="GO:0015108">
    <property type="term" value="F:chloride transmembrane transporter activity"/>
    <property type="evidence" value="ECO:0007669"/>
    <property type="project" value="InterPro"/>
</dbReference>